<dbReference type="AlphaFoldDB" id="A0A392V093"/>
<feature type="compositionally biased region" description="Basic and acidic residues" evidence="1">
    <location>
        <begin position="29"/>
        <end position="41"/>
    </location>
</feature>
<protein>
    <submittedName>
        <fullName evidence="2">Uncharacterized protein</fullName>
    </submittedName>
</protein>
<name>A0A392V093_9FABA</name>
<evidence type="ECO:0000313" key="3">
    <source>
        <dbReference type="Proteomes" id="UP000265520"/>
    </source>
</evidence>
<reference evidence="2 3" key="1">
    <citation type="journal article" date="2018" name="Front. Plant Sci.">
        <title>Red Clover (Trifolium pratense) and Zigzag Clover (T. medium) - A Picture of Genomic Similarities and Differences.</title>
        <authorList>
            <person name="Dluhosova J."/>
            <person name="Istvanek J."/>
            <person name="Nedelnik J."/>
            <person name="Repkova J."/>
        </authorList>
    </citation>
    <scope>NUCLEOTIDE SEQUENCE [LARGE SCALE GENOMIC DNA]</scope>
    <source>
        <strain evidence="3">cv. 10/8</strain>
        <tissue evidence="2">Leaf</tissue>
    </source>
</reference>
<proteinExistence type="predicted"/>
<feature type="region of interest" description="Disordered" evidence="1">
    <location>
        <begin position="1"/>
        <end position="54"/>
    </location>
</feature>
<dbReference type="EMBL" id="LXQA011004791">
    <property type="protein sequence ID" value="MCI80853.1"/>
    <property type="molecule type" value="Genomic_DNA"/>
</dbReference>
<feature type="compositionally biased region" description="Polar residues" evidence="1">
    <location>
        <begin position="18"/>
        <end position="27"/>
    </location>
</feature>
<evidence type="ECO:0000256" key="1">
    <source>
        <dbReference type="SAM" id="MobiDB-lite"/>
    </source>
</evidence>
<keyword evidence="3" id="KW-1185">Reference proteome</keyword>
<evidence type="ECO:0000313" key="2">
    <source>
        <dbReference type="EMBL" id="MCI80853.1"/>
    </source>
</evidence>
<feature type="non-terminal residue" evidence="2">
    <location>
        <position position="1"/>
    </location>
</feature>
<comment type="caution">
    <text evidence="2">The sequence shown here is derived from an EMBL/GenBank/DDBJ whole genome shotgun (WGS) entry which is preliminary data.</text>
</comment>
<dbReference type="Proteomes" id="UP000265520">
    <property type="component" value="Unassembled WGS sequence"/>
</dbReference>
<organism evidence="2 3">
    <name type="scientific">Trifolium medium</name>
    <dbReference type="NCBI Taxonomy" id="97028"/>
    <lineage>
        <taxon>Eukaryota</taxon>
        <taxon>Viridiplantae</taxon>
        <taxon>Streptophyta</taxon>
        <taxon>Embryophyta</taxon>
        <taxon>Tracheophyta</taxon>
        <taxon>Spermatophyta</taxon>
        <taxon>Magnoliopsida</taxon>
        <taxon>eudicotyledons</taxon>
        <taxon>Gunneridae</taxon>
        <taxon>Pentapetalae</taxon>
        <taxon>rosids</taxon>
        <taxon>fabids</taxon>
        <taxon>Fabales</taxon>
        <taxon>Fabaceae</taxon>
        <taxon>Papilionoideae</taxon>
        <taxon>50 kb inversion clade</taxon>
        <taxon>NPAAA clade</taxon>
        <taxon>Hologalegina</taxon>
        <taxon>IRL clade</taxon>
        <taxon>Trifolieae</taxon>
        <taxon>Trifolium</taxon>
    </lineage>
</organism>
<sequence length="54" mass="6176">GDNNDSWPHIHNPLLSENGLTGNTQSETDTDRSVGEEETTSKRRRRSWWDPQPA</sequence>
<accession>A0A392V093</accession>